<evidence type="ECO:0000313" key="1">
    <source>
        <dbReference type="EMBL" id="MFC5949958.1"/>
    </source>
</evidence>
<dbReference type="RefSeq" id="WP_379567095.1">
    <property type="nucleotide sequence ID" value="NZ_JBHSQK010000041.1"/>
</dbReference>
<organism evidence="1 2">
    <name type="scientific">Pseudonocardia lutea</name>
    <dbReference type="NCBI Taxonomy" id="2172015"/>
    <lineage>
        <taxon>Bacteria</taxon>
        <taxon>Bacillati</taxon>
        <taxon>Actinomycetota</taxon>
        <taxon>Actinomycetes</taxon>
        <taxon>Pseudonocardiales</taxon>
        <taxon>Pseudonocardiaceae</taxon>
        <taxon>Pseudonocardia</taxon>
    </lineage>
</organism>
<name>A0ABW1I8J6_9PSEU</name>
<evidence type="ECO:0000313" key="2">
    <source>
        <dbReference type="Proteomes" id="UP001596119"/>
    </source>
</evidence>
<dbReference type="PROSITE" id="PS51257">
    <property type="entry name" value="PROKAR_LIPOPROTEIN"/>
    <property type="match status" value="1"/>
</dbReference>
<reference evidence="2" key="1">
    <citation type="journal article" date="2019" name="Int. J. Syst. Evol. Microbiol.">
        <title>The Global Catalogue of Microorganisms (GCM) 10K type strain sequencing project: providing services to taxonomists for standard genome sequencing and annotation.</title>
        <authorList>
            <consortium name="The Broad Institute Genomics Platform"/>
            <consortium name="The Broad Institute Genome Sequencing Center for Infectious Disease"/>
            <person name="Wu L."/>
            <person name="Ma J."/>
        </authorList>
    </citation>
    <scope>NUCLEOTIDE SEQUENCE [LARGE SCALE GENOMIC DNA]</scope>
    <source>
        <strain evidence="2">CGMCC 4.7397</strain>
    </source>
</reference>
<dbReference type="Proteomes" id="UP001596119">
    <property type="component" value="Unassembled WGS sequence"/>
</dbReference>
<protein>
    <submittedName>
        <fullName evidence="1">Uncharacterized protein</fullName>
    </submittedName>
</protein>
<proteinExistence type="predicted"/>
<sequence length="72" mass="7552">MDDGKPVTAFPTHSCTACACPRTPGDVRGLAWSSHHVGGVIRWVCGPCTRAHLFEIETGQPVVAPAALPRSA</sequence>
<dbReference type="EMBL" id="JBHSQK010000041">
    <property type="protein sequence ID" value="MFC5949958.1"/>
    <property type="molecule type" value="Genomic_DNA"/>
</dbReference>
<keyword evidence="2" id="KW-1185">Reference proteome</keyword>
<gene>
    <name evidence="1" type="ORF">ACFQH9_16925</name>
</gene>
<comment type="caution">
    <text evidence="1">The sequence shown here is derived from an EMBL/GenBank/DDBJ whole genome shotgun (WGS) entry which is preliminary data.</text>
</comment>
<accession>A0ABW1I8J6</accession>